<evidence type="ECO:0000313" key="2">
    <source>
        <dbReference type="EMBL" id="MBB5891168.1"/>
    </source>
</evidence>
<evidence type="ECO:0000256" key="1">
    <source>
        <dbReference type="SAM" id="SignalP"/>
    </source>
</evidence>
<dbReference type="Proteomes" id="UP000585638">
    <property type="component" value="Unassembled WGS sequence"/>
</dbReference>
<organism evidence="2 3">
    <name type="scientific">Kutzneria kofuensis</name>
    <dbReference type="NCBI Taxonomy" id="103725"/>
    <lineage>
        <taxon>Bacteria</taxon>
        <taxon>Bacillati</taxon>
        <taxon>Actinomycetota</taxon>
        <taxon>Actinomycetes</taxon>
        <taxon>Pseudonocardiales</taxon>
        <taxon>Pseudonocardiaceae</taxon>
        <taxon>Kutzneria</taxon>
    </lineage>
</organism>
<dbReference type="PROSITE" id="PS51257">
    <property type="entry name" value="PROKAR_LIPOPROTEIN"/>
    <property type="match status" value="1"/>
</dbReference>
<keyword evidence="3" id="KW-1185">Reference proteome</keyword>
<dbReference type="AlphaFoldDB" id="A0A7W9KFG0"/>
<evidence type="ECO:0000313" key="3">
    <source>
        <dbReference type="Proteomes" id="UP000585638"/>
    </source>
</evidence>
<name>A0A7W9KFG0_9PSEU</name>
<keyword evidence="1" id="KW-0732">Signal</keyword>
<gene>
    <name evidence="2" type="ORF">BJ998_002364</name>
</gene>
<proteinExistence type="predicted"/>
<feature type="chain" id="PRO_5038941691" description="DUF4352 domain-containing protein" evidence="1">
    <location>
        <begin position="23"/>
        <end position="175"/>
    </location>
</feature>
<accession>A0A7W9KFG0</accession>
<sequence>MRIVRLVGAACLAALLAGCGTAGGPQLSAVESSANPTVSQAARALDAAFGDRRTWPNGLAITISQPRSLQPSSTAYPRAARAAVFELTVENGTATTYKPSQLAVKATLGNQPAQEVVDPAQGLGGYVAAQEDLAPGKSVRLTVAFAMPQQPADLRILVQPDVVDAVPAAAFAGTA</sequence>
<dbReference type="EMBL" id="JACHIR010000001">
    <property type="protein sequence ID" value="MBB5891168.1"/>
    <property type="molecule type" value="Genomic_DNA"/>
</dbReference>
<reference evidence="2 3" key="1">
    <citation type="submission" date="2020-08" db="EMBL/GenBank/DDBJ databases">
        <title>Sequencing the genomes of 1000 actinobacteria strains.</title>
        <authorList>
            <person name="Klenk H.-P."/>
        </authorList>
    </citation>
    <scope>NUCLEOTIDE SEQUENCE [LARGE SCALE GENOMIC DNA]</scope>
    <source>
        <strain evidence="2 3">DSM 43851</strain>
    </source>
</reference>
<feature type="signal peptide" evidence="1">
    <location>
        <begin position="1"/>
        <end position="22"/>
    </location>
</feature>
<dbReference type="RefSeq" id="WP_184861084.1">
    <property type="nucleotide sequence ID" value="NZ_BAAAWY010000045.1"/>
</dbReference>
<protein>
    <recommendedName>
        <fullName evidence="4">DUF4352 domain-containing protein</fullName>
    </recommendedName>
</protein>
<evidence type="ECO:0008006" key="4">
    <source>
        <dbReference type="Google" id="ProtNLM"/>
    </source>
</evidence>
<comment type="caution">
    <text evidence="2">The sequence shown here is derived from an EMBL/GenBank/DDBJ whole genome shotgun (WGS) entry which is preliminary data.</text>
</comment>